<evidence type="ECO:0000313" key="6">
    <source>
        <dbReference type="EMBL" id="KAK6540180.1"/>
    </source>
</evidence>
<dbReference type="InterPro" id="IPR001461">
    <property type="entry name" value="Aspartic_peptidase_A1"/>
</dbReference>
<keyword evidence="7" id="KW-1185">Reference proteome</keyword>
<dbReference type="InterPro" id="IPR021109">
    <property type="entry name" value="Peptidase_aspartic_dom_sf"/>
</dbReference>
<dbReference type="GO" id="GO:0006508">
    <property type="term" value="P:proteolysis"/>
    <property type="evidence" value="ECO:0007669"/>
    <property type="project" value="InterPro"/>
</dbReference>
<keyword evidence="3" id="KW-1133">Transmembrane helix</keyword>
<feature type="domain" description="Peptidase A1" evidence="5">
    <location>
        <begin position="64"/>
        <end position="401"/>
    </location>
</feature>
<dbReference type="Gene3D" id="2.40.70.10">
    <property type="entry name" value="Acid Proteases"/>
    <property type="match status" value="2"/>
</dbReference>
<dbReference type="InterPro" id="IPR033121">
    <property type="entry name" value="PEPTIDASE_A1"/>
</dbReference>
<feature type="region of interest" description="Disordered" evidence="2">
    <location>
        <begin position="480"/>
        <end position="537"/>
    </location>
</feature>
<keyword evidence="3" id="KW-0812">Transmembrane</keyword>
<proteinExistence type="inferred from homology"/>
<feature type="signal peptide" evidence="4">
    <location>
        <begin position="1"/>
        <end position="27"/>
    </location>
</feature>
<feature type="compositionally biased region" description="Low complexity" evidence="2">
    <location>
        <begin position="428"/>
        <end position="451"/>
    </location>
</feature>
<feature type="transmembrane region" description="Helical" evidence="3">
    <location>
        <begin position="452"/>
        <end position="475"/>
    </location>
</feature>
<protein>
    <recommendedName>
        <fullName evidence="5">Peptidase A1 domain-containing protein</fullName>
    </recommendedName>
</protein>
<dbReference type="PANTHER" id="PTHR47966:SF65">
    <property type="entry name" value="ASPARTIC-TYPE ENDOPEPTIDASE"/>
    <property type="match status" value="1"/>
</dbReference>
<evidence type="ECO:0000259" key="5">
    <source>
        <dbReference type="PROSITE" id="PS51767"/>
    </source>
</evidence>
<gene>
    <name evidence="6" type="ORF">TWF694_008999</name>
</gene>
<feature type="chain" id="PRO_5043776794" description="Peptidase A1 domain-containing protein" evidence="4">
    <location>
        <begin position="28"/>
        <end position="582"/>
    </location>
</feature>
<dbReference type="PROSITE" id="PS51767">
    <property type="entry name" value="PEPTIDASE_A1"/>
    <property type="match status" value="1"/>
</dbReference>
<evidence type="ECO:0000256" key="4">
    <source>
        <dbReference type="SAM" id="SignalP"/>
    </source>
</evidence>
<keyword evidence="3" id="KW-0472">Membrane</keyword>
<evidence type="ECO:0000256" key="1">
    <source>
        <dbReference type="ARBA" id="ARBA00007447"/>
    </source>
</evidence>
<reference evidence="6 7" key="1">
    <citation type="submission" date="2019-10" db="EMBL/GenBank/DDBJ databases">
        <authorList>
            <person name="Palmer J.M."/>
        </authorList>
    </citation>
    <scope>NUCLEOTIDE SEQUENCE [LARGE SCALE GENOMIC DNA]</scope>
    <source>
        <strain evidence="6 7">TWF694</strain>
    </source>
</reference>
<name>A0AAV9XEJ7_9PEZI</name>
<evidence type="ECO:0000256" key="3">
    <source>
        <dbReference type="SAM" id="Phobius"/>
    </source>
</evidence>
<evidence type="ECO:0000313" key="7">
    <source>
        <dbReference type="Proteomes" id="UP001365542"/>
    </source>
</evidence>
<comment type="similarity">
    <text evidence="1">Belongs to the peptidase A1 family.</text>
</comment>
<dbReference type="EMBL" id="JAVHJO010000005">
    <property type="protein sequence ID" value="KAK6540180.1"/>
    <property type="molecule type" value="Genomic_DNA"/>
</dbReference>
<keyword evidence="4" id="KW-0732">Signal</keyword>
<comment type="caution">
    <text evidence="6">The sequence shown here is derived from an EMBL/GenBank/DDBJ whole genome shotgun (WGS) entry which is preliminary data.</text>
</comment>
<dbReference type="AlphaFoldDB" id="A0AAV9XEJ7"/>
<dbReference type="SUPFAM" id="SSF50630">
    <property type="entry name" value="Acid proteases"/>
    <property type="match status" value="1"/>
</dbReference>
<accession>A0AAV9XEJ7</accession>
<organism evidence="6 7">
    <name type="scientific">Orbilia ellipsospora</name>
    <dbReference type="NCBI Taxonomy" id="2528407"/>
    <lineage>
        <taxon>Eukaryota</taxon>
        <taxon>Fungi</taxon>
        <taxon>Dikarya</taxon>
        <taxon>Ascomycota</taxon>
        <taxon>Pezizomycotina</taxon>
        <taxon>Orbiliomycetes</taxon>
        <taxon>Orbiliales</taxon>
        <taxon>Orbiliaceae</taxon>
        <taxon>Orbilia</taxon>
    </lineage>
</organism>
<dbReference type="GO" id="GO:0004190">
    <property type="term" value="F:aspartic-type endopeptidase activity"/>
    <property type="evidence" value="ECO:0007669"/>
    <property type="project" value="InterPro"/>
</dbReference>
<evidence type="ECO:0000256" key="2">
    <source>
        <dbReference type="SAM" id="MobiDB-lite"/>
    </source>
</evidence>
<dbReference type="PANTHER" id="PTHR47966">
    <property type="entry name" value="BETA-SITE APP-CLEAVING ENZYME, ISOFORM A-RELATED"/>
    <property type="match status" value="1"/>
</dbReference>
<dbReference type="Pfam" id="PF00026">
    <property type="entry name" value="Asp"/>
    <property type="match status" value="1"/>
</dbReference>
<sequence length="582" mass="62910">MVAILSSHRNGLLLLALASSLSTGVEAVALYDRAADYLASSTNLVKRAATDSVLVKYSILRFAFYVNLQIGSNQDSVNVRLTDQPWLWAGSKKPSNCSSAVRSNYLQCVYSDWSGVYSPNTSTTFRNVSNAVLSLTQSDNTRFARGYYGTDTVRFGSQVLDNVYVGVSDNFTEAPELGIGMYGSDRQTFPGFLQFIYQQNEIKSLSHGLYFDWMERNQSYLNFGAVDTAKYSGNLVTFNATSAANDITTIELLSCAFGAPGSMAELTAVSNLKANVEFSTARISLPDSVVATIVNRLGAVYDDSWSGYLIDCAMRYSDFVFEFRFQGTNITVAANHFITPAFGVLGYRYQFQGKDGCSLQIGPMSGYSVATNLGYEAVLGQPFARHTYLVHDYGNRQLSFAPAIFNATSSNIVPLDSRGVAPLYTAVPTSTPSSDSQSQQPMGGSSTTSPEAIAGGVVGGIAGVSGIALLTWYMMKKRQQQGGKNLKPPQMHGPGPTAVGYQGGYSHLPGQDPSKGYQSSVSELGGGDYTWPQQQPGRYGTPYLESQTGYYENAELAAGYNKQATGGQTFAHELPTLDHSHR</sequence>
<dbReference type="Proteomes" id="UP001365542">
    <property type="component" value="Unassembled WGS sequence"/>
</dbReference>
<feature type="region of interest" description="Disordered" evidence="2">
    <location>
        <begin position="424"/>
        <end position="451"/>
    </location>
</feature>